<comment type="subcellular location">
    <subcellularLocation>
        <location evidence="4">Membrane</location>
        <topology evidence="4">Multi-pass membrane protein</topology>
    </subcellularLocation>
</comment>
<dbReference type="PANTHER" id="PTHR12483:SF106">
    <property type="entry name" value="COPPER TRANSPORT PROTEIN"/>
    <property type="match status" value="1"/>
</dbReference>
<keyword evidence="4" id="KW-0186">Copper</keyword>
<evidence type="ECO:0000256" key="3">
    <source>
        <dbReference type="ARBA" id="ARBA00023136"/>
    </source>
</evidence>
<accession>A0A1I7WRC2</accession>
<keyword evidence="4" id="KW-0187">Copper transport</keyword>
<keyword evidence="1 4" id="KW-0812">Transmembrane</keyword>
<evidence type="ECO:0000256" key="2">
    <source>
        <dbReference type="ARBA" id="ARBA00022989"/>
    </source>
</evidence>
<evidence type="ECO:0000313" key="5">
    <source>
        <dbReference type="Proteomes" id="UP000095283"/>
    </source>
</evidence>
<keyword evidence="5" id="KW-1185">Reference proteome</keyword>
<keyword evidence="4" id="KW-0406">Ion transport</keyword>
<proteinExistence type="inferred from homology"/>
<protein>
    <recommendedName>
        <fullName evidence="4">Copper transport protein</fullName>
    </recommendedName>
</protein>
<keyword evidence="3 4" id="KW-0472">Membrane</keyword>
<feature type="transmembrane region" description="Helical" evidence="4">
    <location>
        <begin position="143"/>
        <end position="162"/>
    </location>
</feature>
<feature type="transmembrane region" description="Helical" evidence="4">
    <location>
        <begin position="117"/>
        <end position="137"/>
    </location>
</feature>
<dbReference type="Pfam" id="PF04145">
    <property type="entry name" value="Ctr"/>
    <property type="match status" value="1"/>
</dbReference>
<dbReference type="Proteomes" id="UP000095283">
    <property type="component" value="Unplaced"/>
</dbReference>
<evidence type="ECO:0000313" key="6">
    <source>
        <dbReference type="WBParaSite" id="Hba_07727"/>
    </source>
</evidence>
<evidence type="ECO:0000256" key="4">
    <source>
        <dbReference type="RuleBase" id="RU367022"/>
    </source>
</evidence>
<dbReference type="AlphaFoldDB" id="A0A1I7WRC2"/>
<keyword evidence="2 4" id="KW-1133">Transmembrane helix</keyword>
<dbReference type="WBParaSite" id="Hba_07727">
    <property type="protein sequence ID" value="Hba_07727"/>
    <property type="gene ID" value="Hba_07727"/>
</dbReference>
<dbReference type="GO" id="GO:0016020">
    <property type="term" value="C:membrane"/>
    <property type="evidence" value="ECO:0007669"/>
    <property type="project" value="UniProtKB-SubCell"/>
</dbReference>
<dbReference type="GO" id="GO:0005375">
    <property type="term" value="F:copper ion transmembrane transporter activity"/>
    <property type="evidence" value="ECO:0007669"/>
    <property type="project" value="UniProtKB-UniRule"/>
</dbReference>
<dbReference type="PANTHER" id="PTHR12483">
    <property type="entry name" value="SOLUTE CARRIER FAMILY 31 COPPER TRANSPORTERS"/>
    <property type="match status" value="1"/>
</dbReference>
<name>A0A1I7WRC2_HETBA</name>
<dbReference type="InterPro" id="IPR007274">
    <property type="entry name" value="Cop_transporter"/>
</dbReference>
<comment type="similarity">
    <text evidence="4">Belongs to the copper transporter (Ctr) (TC 1.A.56) family. SLC31A subfamily.</text>
</comment>
<reference evidence="6" key="1">
    <citation type="submission" date="2016-11" db="UniProtKB">
        <authorList>
            <consortium name="WormBaseParasite"/>
        </authorList>
    </citation>
    <scope>IDENTIFICATION</scope>
</reference>
<keyword evidence="4" id="KW-0813">Transport</keyword>
<evidence type="ECO:0000256" key="1">
    <source>
        <dbReference type="ARBA" id="ARBA00022692"/>
    </source>
</evidence>
<sequence>MSQQNASDMMSMWIHFREKEMILFPFWKTSTLSGLHYTYYDLNDNCSSKYRFLKQRRQFSNRSQSPLGGGDNISQESVSFAPLLQLSGYFSFIYLLKKKNFFQLYFVFRLTKRLFTSYRILQGALYGIQALLAYVLMLIVMTFNGNLIISIVIGEAVGYFLFTGNPLFDSAVADCC</sequence>
<organism evidence="5 6">
    <name type="scientific">Heterorhabditis bacteriophora</name>
    <name type="common">Entomopathogenic nematode worm</name>
    <dbReference type="NCBI Taxonomy" id="37862"/>
    <lineage>
        <taxon>Eukaryota</taxon>
        <taxon>Metazoa</taxon>
        <taxon>Ecdysozoa</taxon>
        <taxon>Nematoda</taxon>
        <taxon>Chromadorea</taxon>
        <taxon>Rhabditida</taxon>
        <taxon>Rhabditina</taxon>
        <taxon>Rhabditomorpha</taxon>
        <taxon>Strongyloidea</taxon>
        <taxon>Heterorhabditidae</taxon>
        <taxon>Heterorhabditis</taxon>
    </lineage>
</organism>